<gene>
    <name evidence="1" type="ORF">LSTR_LSTR012131</name>
</gene>
<proteinExistence type="predicted"/>
<dbReference type="EMBL" id="QKKF02003521">
    <property type="protein sequence ID" value="RZF47666.1"/>
    <property type="molecule type" value="Genomic_DNA"/>
</dbReference>
<keyword evidence="2" id="KW-1185">Reference proteome</keyword>
<dbReference type="AlphaFoldDB" id="A0A482XPI6"/>
<protein>
    <submittedName>
        <fullName evidence="1">Uncharacterized protein</fullName>
    </submittedName>
</protein>
<accession>A0A482XPI6</accession>
<comment type="caution">
    <text evidence="1">The sequence shown here is derived from an EMBL/GenBank/DDBJ whole genome shotgun (WGS) entry which is preliminary data.</text>
</comment>
<name>A0A482XPI6_LAOST</name>
<organism evidence="1 2">
    <name type="scientific">Laodelphax striatellus</name>
    <name type="common">Small brown planthopper</name>
    <name type="synonym">Delphax striatella</name>
    <dbReference type="NCBI Taxonomy" id="195883"/>
    <lineage>
        <taxon>Eukaryota</taxon>
        <taxon>Metazoa</taxon>
        <taxon>Ecdysozoa</taxon>
        <taxon>Arthropoda</taxon>
        <taxon>Hexapoda</taxon>
        <taxon>Insecta</taxon>
        <taxon>Pterygota</taxon>
        <taxon>Neoptera</taxon>
        <taxon>Paraneoptera</taxon>
        <taxon>Hemiptera</taxon>
        <taxon>Auchenorrhyncha</taxon>
        <taxon>Fulgoroidea</taxon>
        <taxon>Delphacidae</taxon>
        <taxon>Criomorphinae</taxon>
        <taxon>Laodelphax</taxon>
    </lineage>
</organism>
<evidence type="ECO:0000313" key="2">
    <source>
        <dbReference type="Proteomes" id="UP000291343"/>
    </source>
</evidence>
<sequence length="77" mass="8680">MCEKIVFNRTEKIRNSLIVLFTFLKLLESYISSPHYHHSTCDFTSCTTTIGDFRITLPAPNNVGTGHSKISPHPSVE</sequence>
<dbReference type="InParanoid" id="A0A482XPI6"/>
<dbReference type="Proteomes" id="UP000291343">
    <property type="component" value="Unassembled WGS sequence"/>
</dbReference>
<evidence type="ECO:0000313" key="1">
    <source>
        <dbReference type="EMBL" id="RZF47666.1"/>
    </source>
</evidence>
<reference evidence="1 2" key="1">
    <citation type="journal article" date="2017" name="Gigascience">
        <title>Genome sequence of the small brown planthopper, Laodelphax striatellus.</title>
        <authorList>
            <person name="Zhu J."/>
            <person name="Jiang F."/>
            <person name="Wang X."/>
            <person name="Yang P."/>
            <person name="Bao Y."/>
            <person name="Zhao W."/>
            <person name="Wang W."/>
            <person name="Lu H."/>
            <person name="Wang Q."/>
            <person name="Cui N."/>
            <person name="Li J."/>
            <person name="Chen X."/>
            <person name="Luo L."/>
            <person name="Yu J."/>
            <person name="Kang L."/>
            <person name="Cui F."/>
        </authorList>
    </citation>
    <scope>NUCLEOTIDE SEQUENCE [LARGE SCALE GENOMIC DNA]</scope>
    <source>
        <strain evidence="1">Lst14</strain>
    </source>
</reference>